<reference evidence="1 2" key="1">
    <citation type="journal article" date="2019" name="Nat. Ecol. Evol.">
        <title>Megaphylogeny resolves global patterns of mushroom evolution.</title>
        <authorList>
            <person name="Varga T."/>
            <person name="Krizsan K."/>
            <person name="Foldi C."/>
            <person name="Dima B."/>
            <person name="Sanchez-Garcia M."/>
            <person name="Sanchez-Ramirez S."/>
            <person name="Szollosi G.J."/>
            <person name="Szarkandi J.G."/>
            <person name="Papp V."/>
            <person name="Albert L."/>
            <person name="Andreopoulos W."/>
            <person name="Angelini C."/>
            <person name="Antonin V."/>
            <person name="Barry K.W."/>
            <person name="Bougher N.L."/>
            <person name="Buchanan P."/>
            <person name="Buyck B."/>
            <person name="Bense V."/>
            <person name="Catcheside P."/>
            <person name="Chovatia M."/>
            <person name="Cooper J."/>
            <person name="Damon W."/>
            <person name="Desjardin D."/>
            <person name="Finy P."/>
            <person name="Geml J."/>
            <person name="Haridas S."/>
            <person name="Hughes K."/>
            <person name="Justo A."/>
            <person name="Karasinski D."/>
            <person name="Kautmanova I."/>
            <person name="Kiss B."/>
            <person name="Kocsube S."/>
            <person name="Kotiranta H."/>
            <person name="LaButti K.M."/>
            <person name="Lechner B.E."/>
            <person name="Liimatainen K."/>
            <person name="Lipzen A."/>
            <person name="Lukacs Z."/>
            <person name="Mihaltcheva S."/>
            <person name="Morgado L.N."/>
            <person name="Niskanen T."/>
            <person name="Noordeloos M.E."/>
            <person name="Ohm R.A."/>
            <person name="Ortiz-Santana B."/>
            <person name="Ovrebo C."/>
            <person name="Racz N."/>
            <person name="Riley R."/>
            <person name="Savchenko A."/>
            <person name="Shiryaev A."/>
            <person name="Soop K."/>
            <person name="Spirin V."/>
            <person name="Szebenyi C."/>
            <person name="Tomsovsky M."/>
            <person name="Tulloss R.E."/>
            <person name="Uehling J."/>
            <person name="Grigoriev I.V."/>
            <person name="Vagvolgyi C."/>
            <person name="Papp T."/>
            <person name="Martin F.M."/>
            <person name="Miettinen O."/>
            <person name="Hibbett D.S."/>
            <person name="Nagy L.G."/>
        </authorList>
    </citation>
    <scope>NUCLEOTIDE SEQUENCE [LARGE SCALE GENOMIC DNA]</scope>
    <source>
        <strain evidence="1 2">NL-1719</strain>
    </source>
</reference>
<proteinExistence type="predicted"/>
<gene>
    <name evidence="1" type="ORF">BDN72DRAFT_834027</name>
</gene>
<accession>A0ACD3B8R4</accession>
<name>A0ACD3B8R4_9AGAR</name>
<sequence>MNNNSALRQLMVSQNQFVAGVAEVLHTLVEANANNWQDAPIFVRCNERRLAVGRGKVKAMPGRQALLYIKGKFGMMDKTMRVQVKFFDQEELMEIDLESWEELLPYIENIVMQPL</sequence>
<organism evidence="1 2">
    <name type="scientific">Pluteus cervinus</name>
    <dbReference type="NCBI Taxonomy" id="181527"/>
    <lineage>
        <taxon>Eukaryota</taxon>
        <taxon>Fungi</taxon>
        <taxon>Dikarya</taxon>
        <taxon>Basidiomycota</taxon>
        <taxon>Agaricomycotina</taxon>
        <taxon>Agaricomycetes</taxon>
        <taxon>Agaricomycetidae</taxon>
        <taxon>Agaricales</taxon>
        <taxon>Pluteineae</taxon>
        <taxon>Pluteaceae</taxon>
        <taxon>Pluteus</taxon>
    </lineage>
</organism>
<protein>
    <submittedName>
        <fullName evidence="1">Uncharacterized protein</fullName>
    </submittedName>
</protein>
<evidence type="ECO:0000313" key="2">
    <source>
        <dbReference type="Proteomes" id="UP000308600"/>
    </source>
</evidence>
<keyword evidence="2" id="KW-1185">Reference proteome</keyword>
<dbReference type="EMBL" id="ML208271">
    <property type="protein sequence ID" value="TFK74024.1"/>
    <property type="molecule type" value="Genomic_DNA"/>
</dbReference>
<evidence type="ECO:0000313" key="1">
    <source>
        <dbReference type="EMBL" id="TFK74024.1"/>
    </source>
</evidence>
<dbReference type="Proteomes" id="UP000308600">
    <property type="component" value="Unassembled WGS sequence"/>
</dbReference>